<name>A0A1Z4GQW2_9CYAN</name>
<evidence type="ECO:0000313" key="2">
    <source>
        <dbReference type="Proteomes" id="UP000218287"/>
    </source>
</evidence>
<keyword evidence="1" id="KW-0614">Plasmid</keyword>
<proteinExistence type="predicted"/>
<organism evidence="1 2">
    <name type="scientific">Anabaenopsis circularis NIES-21</name>
    <dbReference type="NCBI Taxonomy" id="1085406"/>
    <lineage>
        <taxon>Bacteria</taxon>
        <taxon>Bacillati</taxon>
        <taxon>Cyanobacteriota</taxon>
        <taxon>Cyanophyceae</taxon>
        <taxon>Nostocales</taxon>
        <taxon>Nodulariaceae</taxon>
        <taxon>Anabaenopsis</taxon>
    </lineage>
</organism>
<accession>A0A1Z4GQW2</accession>
<keyword evidence="2" id="KW-1185">Reference proteome</keyword>
<sequence>MEPNQAEQTPGMIQQVTNRDLISSLGISQSEVW</sequence>
<geneLocation type="plasmid" evidence="2">
    <name>Plasmid1 dna</name>
</geneLocation>
<dbReference type="Proteomes" id="UP000218287">
    <property type="component" value="Plasmid Plasmid1 dna"/>
</dbReference>
<reference evidence="1 2" key="1">
    <citation type="submission" date="2017-06" db="EMBL/GenBank/DDBJ databases">
        <title>Genome sequencing of cyanobaciteial culture collection at National Institute for Environmental Studies (NIES).</title>
        <authorList>
            <person name="Hirose Y."/>
            <person name="Shimura Y."/>
            <person name="Fujisawa T."/>
            <person name="Nakamura Y."/>
            <person name="Kawachi M."/>
        </authorList>
    </citation>
    <scope>NUCLEOTIDE SEQUENCE [LARGE SCALE GENOMIC DNA]</scope>
    <source>
        <strain evidence="1 2">NIES-21</strain>
        <plasmid evidence="2">Plasmid1 dna</plasmid>
    </source>
</reference>
<dbReference type="AlphaFoldDB" id="A0A1Z4GQW2"/>
<protein>
    <submittedName>
        <fullName evidence="1">Uncharacterized protein</fullName>
    </submittedName>
</protein>
<dbReference type="EMBL" id="AP018175">
    <property type="protein sequence ID" value="BAY19894.1"/>
    <property type="molecule type" value="Genomic_DNA"/>
</dbReference>
<gene>
    <name evidence="1" type="ORF">NIES21_57640</name>
</gene>
<evidence type="ECO:0000313" key="1">
    <source>
        <dbReference type="EMBL" id="BAY19894.1"/>
    </source>
</evidence>